<keyword evidence="3" id="KW-0482">Metalloprotease</keyword>
<dbReference type="Gene3D" id="2.60.40.10">
    <property type="entry name" value="Immunoglobulins"/>
    <property type="match status" value="1"/>
</dbReference>
<evidence type="ECO:0000256" key="2">
    <source>
        <dbReference type="ARBA" id="ARBA00022525"/>
    </source>
</evidence>
<evidence type="ECO:0000259" key="5">
    <source>
        <dbReference type="Pfam" id="PF04389"/>
    </source>
</evidence>
<dbReference type="RefSeq" id="WP_109403327.1">
    <property type="nucleotide sequence ID" value="NZ_QFFG01000001.1"/>
</dbReference>
<name>A0A2U2JDR1_9FLAO</name>
<dbReference type="InterPro" id="IPR013783">
    <property type="entry name" value="Ig-like_fold"/>
</dbReference>
<dbReference type="EMBL" id="QFFG01000001">
    <property type="protein sequence ID" value="PWG06411.1"/>
    <property type="molecule type" value="Genomic_DNA"/>
</dbReference>
<evidence type="ECO:0000313" key="6">
    <source>
        <dbReference type="EMBL" id="PWG06411.1"/>
    </source>
</evidence>
<dbReference type="GO" id="GO:0008235">
    <property type="term" value="F:metalloexopeptidase activity"/>
    <property type="evidence" value="ECO:0007669"/>
    <property type="project" value="InterPro"/>
</dbReference>
<reference evidence="6 7" key="1">
    <citation type="submission" date="2018-05" db="EMBL/GenBank/DDBJ databases">
        <title>Polaribacter aquimarinus sp. nov., isolated from sediment in a sediment of sea.</title>
        <authorList>
            <person name="Lu D."/>
        </authorList>
    </citation>
    <scope>NUCLEOTIDE SEQUENCE [LARGE SCALE GENOMIC DNA]</scope>
    <source>
        <strain evidence="6 7">ZY113</strain>
    </source>
</reference>
<organism evidence="6 7">
    <name type="scientific">Polaribacter aquimarinus</name>
    <dbReference type="NCBI Taxonomy" id="2100726"/>
    <lineage>
        <taxon>Bacteria</taxon>
        <taxon>Pseudomonadati</taxon>
        <taxon>Bacteroidota</taxon>
        <taxon>Flavobacteriia</taxon>
        <taxon>Flavobacteriales</taxon>
        <taxon>Flavobacteriaceae</taxon>
    </lineage>
</organism>
<comment type="caution">
    <text evidence="6">The sequence shown here is derived from an EMBL/GenBank/DDBJ whole genome shotgun (WGS) entry which is preliminary data.</text>
</comment>
<evidence type="ECO:0000256" key="3">
    <source>
        <dbReference type="ARBA" id="ARBA00023049"/>
    </source>
</evidence>
<keyword evidence="7" id="KW-1185">Reference proteome</keyword>
<dbReference type="InterPro" id="IPR007484">
    <property type="entry name" value="Peptidase_M28"/>
</dbReference>
<dbReference type="Proteomes" id="UP000245670">
    <property type="component" value="Unassembled WGS sequence"/>
</dbReference>
<feature type="domain" description="Peptidase M28" evidence="5">
    <location>
        <begin position="108"/>
        <end position="308"/>
    </location>
</feature>
<keyword evidence="2" id="KW-0964">Secreted</keyword>
<evidence type="ECO:0000256" key="1">
    <source>
        <dbReference type="ARBA" id="ARBA00004613"/>
    </source>
</evidence>
<accession>A0A2U2JDR1</accession>
<dbReference type="GO" id="GO:0005576">
    <property type="term" value="C:extracellular region"/>
    <property type="evidence" value="ECO:0007669"/>
    <property type="project" value="UniProtKB-SubCell"/>
</dbReference>
<protein>
    <submittedName>
        <fullName evidence="6">Peptidase M28</fullName>
    </submittedName>
</protein>
<dbReference type="Pfam" id="PF04389">
    <property type="entry name" value="Peptidase_M28"/>
    <property type="match status" value="1"/>
</dbReference>
<evidence type="ECO:0000313" key="7">
    <source>
        <dbReference type="Proteomes" id="UP000245670"/>
    </source>
</evidence>
<dbReference type="AlphaFoldDB" id="A0A2U2JDR1"/>
<feature type="signal peptide" evidence="4">
    <location>
        <begin position="1"/>
        <end position="17"/>
    </location>
</feature>
<proteinExistence type="predicted"/>
<keyword evidence="3" id="KW-0645">Protease</keyword>
<evidence type="ECO:0000256" key="4">
    <source>
        <dbReference type="SAM" id="SignalP"/>
    </source>
</evidence>
<keyword evidence="3" id="KW-0378">Hydrolase</keyword>
<dbReference type="InterPro" id="IPR045175">
    <property type="entry name" value="M28_fam"/>
</dbReference>
<dbReference type="GO" id="GO:0006508">
    <property type="term" value="P:proteolysis"/>
    <property type="evidence" value="ECO:0007669"/>
    <property type="project" value="InterPro"/>
</dbReference>
<dbReference type="PANTHER" id="PTHR12147">
    <property type="entry name" value="METALLOPEPTIDASE M28 FAMILY MEMBER"/>
    <property type="match status" value="1"/>
</dbReference>
<dbReference type="InterPro" id="IPR003961">
    <property type="entry name" value="FN3_dom"/>
</dbReference>
<dbReference type="SUPFAM" id="SSF53187">
    <property type="entry name" value="Zn-dependent exopeptidases"/>
    <property type="match status" value="1"/>
</dbReference>
<gene>
    <name evidence="6" type="ORF">DIS07_00845</name>
</gene>
<keyword evidence="4" id="KW-0732">Signal</keyword>
<dbReference type="Gene3D" id="3.40.630.10">
    <property type="entry name" value="Zn peptidases"/>
    <property type="match status" value="1"/>
</dbReference>
<feature type="chain" id="PRO_5015569755" evidence="4">
    <location>
        <begin position="18"/>
        <end position="446"/>
    </location>
</feature>
<dbReference type="PANTHER" id="PTHR12147:SF26">
    <property type="entry name" value="PEPTIDASE M28 DOMAIN-CONTAINING PROTEIN"/>
    <property type="match status" value="1"/>
</dbReference>
<sequence length="446" mass="50380">MKQFTLLFLLFSISFNAQTDAKIYEIIKMVSADRIKSDVKTLTEFGTRNTFSDTISNTRGIGAARRWVKSEFDNISFNCDNCLNVFYQKDFVTKKGNRRVPHDAWVVNVVAIQKGTKYPNRYIIMSGDIDSRASNTMDFKTDAPGANDNASGMAGTIETARVLSKYKFENSIIYVGLSGEEQGLFGGAGLAKYAKEKGWEIIGILNNDMIGNIKGVDGVIDNRSFRIFSEPITTDEKDPKKLARQARVRRFYGGEVDGISRQLARYIHKNVKTYMPEMNPMMIYRLDRFGRGGHHRPFNDLGFAGIRIMEAHENYTQQHQDIRTKNGIKYGDTFEHVNFPYAKKLTAVNAIILASLAWAPPAPKEVAIGGIVKPAAKLKWSKVEDAIGYKIYWRDTTSPTWDNSRYVETTEFTLEGIVIDNFFFGVSAVGKNGHESVVVFPNKIWR</sequence>
<dbReference type="SUPFAM" id="SSF49265">
    <property type="entry name" value="Fibronectin type III"/>
    <property type="match status" value="1"/>
</dbReference>
<comment type="subcellular location">
    <subcellularLocation>
        <location evidence="1">Secreted</location>
    </subcellularLocation>
</comment>
<dbReference type="InterPro" id="IPR036116">
    <property type="entry name" value="FN3_sf"/>
</dbReference>
<dbReference type="CDD" id="cd00063">
    <property type="entry name" value="FN3"/>
    <property type="match status" value="1"/>
</dbReference>
<dbReference type="OrthoDB" id="9787436at2"/>